<evidence type="ECO:0000256" key="4">
    <source>
        <dbReference type="ARBA" id="ARBA00022741"/>
    </source>
</evidence>
<dbReference type="CDD" id="cd10147">
    <property type="entry name" value="Wzt_C-like"/>
    <property type="match status" value="1"/>
</dbReference>
<dbReference type="Proteomes" id="UP000595064">
    <property type="component" value="Chromosome"/>
</dbReference>
<dbReference type="SMART" id="SM00382">
    <property type="entry name" value="AAA"/>
    <property type="match status" value="1"/>
</dbReference>
<dbReference type="SUPFAM" id="SSF52540">
    <property type="entry name" value="P-loop containing nucleoside triphosphate hydrolases"/>
    <property type="match status" value="1"/>
</dbReference>
<dbReference type="InterPro" id="IPR003593">
    <property type="entry name" value="AAA+_ATPase"/>
</dbReference>
<dbReference type="CDD" id="cd03220">
    <property type="entry name" value="ABC_KpsT_Wzt"/>
    <property type="match status" value="1"/>
</dbReference>
<dbReference type="Pfam" id="PF00005">
    <property type="entry name" value="ABC_tran"/>
    <property type="match status" value="1"/>
</dbReference>
<keyword evidence="5 7" id="KW-0067">ATP-binding</keyword>
<name>A0A7T3DD71_9BURK</name>
<proteinExistence type="inferred from homology"/>
<dbReference type="Gene3D" id="2.70.50.60">
    <property type="entry name" value="abc- transporter (atp binding component) like domain"/>
    <property type="match status" value="1"/>
</dbReference>
<dbReference type="InterPro" id="IPR029439">
    <property type="entry name" value="Wzt_C"/>
</dbReference>
<comment type="similarity">
    <text evidence="1">Belongs to the ABC transporter superfamily.</text>
</comment>
<feature type="domain" description="ABC transporter" evidence="6">
    <location>
        <begin position="29"/>
        <end position="250"/>
    </location>
</feature>
<keyword evidence="2" id="KW-0813">Transport</keyword>
<dbReference type="GO" id="GO:0016887">
    <property type="term" value="F:ATP hydrolysis activity"/>
    <property type="evidence" value="ECO:0007669"/>
    <property type="project" value="InterPro"/>
</dbReference>
<dbReference type="GO" id="GO:0140359">
    <property type="term" value="F:ABC-type transporter activity"/>
    <property type="evidence" value="ECO:0007669"/>
    <property type="project" value="InterPro"/>
</dbReference>
<dbReference type="GO" id="GO:0005524">
    <property type="term" value="F:ATP binding"/>
    <property type="evidence" value="ECO:0007669"/>
    <property type="project" value="UniProtKB-KW"/>
</dbReference>
<dbReference type="PROSITE" id="PS50893">
    <property type="entry name" value="ABC_TRANSPORTER_2"/>
    <property type="match status" value="1"/>
</dbReference>
<reference evidence="7 8" key="1">
    <citation type="submission" date="2020-12" db="EMBL/GenBank/DDBJ databases">
        <title>FDA dAtabase for Regulatory Grade micrObial Sequences (FDA-ARGOS): Supporting development and validation of Infectious Disease Dx tests.</title>
        <authorList>
            <person name="Sproer C."/>
            <person name="Gronow S."/>
            <person name="Severitt S."/>
            <person name="Schroder I."/>
            <person name="Tallon L."/>
            <person name="Sadzewicz L."/>
            <person name="Zhao X."/>
            <person name="Boylan J."/>
            <person name="Ott S."/>
            <person name="Bowen H."/>
            <person name="Vavikolanu K."/>
            <person name="Mehta A."/>
            <person name="Aluvathingal J."/>
            <person name="Nadendla S."/>
            <person name="Lowell S."/>
            <person name="Myers T."/>
            <person name="Yan Y."/>
            <person name="Sichtig H."/>
        </authorList>
    </citation>
    <scope>NUCLEOTIDE SEQUENCE [LARGE SCALE GENOMIC DNA]</scope>
    <source>
        <strain evidence="7 8">FDAARGOS_890</strain>
    </source>
</reference>
<protein>
    <submittedName>
        <fullName evidence="7">ABC transporter ATP-binding protein</fullName>
    </submittedName>
</protein>
<evidence type="ECO:0000256" key="1">
    <source>
        <dbReference type="ARBA" id="ARBA00005417"/>
    </source>
</evidence>
<evidence type="ECO:0000256" key="3">
    <source>
        <dbReference type="ARBA" id="ARBA00022475"/>
    </source>
</evidence>
<evidence type="ECO:0000313" key="7">
    <source>
        <dbReference type="EMBL" id="QPS80721.1"/>
    </source>
</evidence>
<evidence type="ECO:0000256" key="5">
    <source>
        <dbReference type="ARBA" id="ARBA00022840"/>
    </source>
</evidence>
<dbReference type="RefSeq" id="WP_016450947.1">
    <property type="nucleotide sequence ID" value="NZ_CP065748.1"/>
</dbReference>
<evidence type="ECO:0000313" key="8">
    <source>
        <dbReference type="Proteomes" id="UP000595064"/>
    </source>
</evidence>
<dbReference type="Pfam" id="PF14524">
    <property type="entry name" value="Wzt_C"/>
    <property type="match status" value="1"/>
</dbReference>
<dbReference type="PANTHER" id="PTHR46743:SF2">
    <property type="entry name" value="TEICHOIC ACIDS EXPORT ATP-BINDING PROTEIN TAGH"/>
    <property type="match status" value="1"/>
</dbReference>
<dbReference type="InterPro" id="IPR050683">
    <property type="entry name" value="Bact_Polysacc_Export_ATP-bd"/>
</dbReference>
<dbReference type="GO" id="GO:0016020">
    <property type="term" value="C:membrane"/>
    <property type="evidence" value="ECO:0007669"/>
    <property type="project" value="InterPro"/>
</dbReference>
<sequence length="628" mass="69802">MSELAIKIRDLGRMYKLYANRRAQLFDMLGFGAFSRAAYKEFWALRHFDLDVKHGERIGLIGRNGAGKSTLLKIICGRSHATEGSLQINGKVQALLGIGSGFNNEFTGRENIYSALSLHGLSPAQIKLHEEEIVDFTELEDFIHQPVKFYSAGMYTRLAFAVATALRPEILIIDEVLGAGDAAFVSKCAARMKRITEESGATVLFVSHSTASVIEICNRAILIERGGIAADGDPLAISKLYHQRIRAEEEISLKAREYRMRRRDLKNLLNSGDRRRHLFRLIANGPHPLGKHKVRRARLVNIDGEILAELIFGSAHDNSESLENYVLDAHGLNDWGMPGKDRHGTFRYYEDAGGQFCHAPFQLSTGLHEEPQGLTLILDCASAANDLVYVEWFDGVGYQRLGILSEQFSAILPAPNVVEPGPSCPEVETSSELVLTELASPPVADTLSVQKVDETSIYGSRELRIDNVTLHGSSKREQRVFETGEKMQFNMTLKADTVIPLFTLVLCIYQRDGRPGAQVHVSNSDLGLIDFAGEEQVRVTLDPLRLGEGEYMASLAVFKSYDLNTPREDAAFMVLDRAFLFSVVQPVNMQKSIGGFAQPVIWSSKERSHRYDPVDWCVRENPGGEAST</sequence>
<dbReference type="KEGG" id="dla:I6G47_27690"/>
<keyword evidence="3" id="KW-0472">Membrane</keyword>
<keyword evidence="8" id="KW-1185">Reference proteome</keyword>
<dbReference type="InterPro" id="IPR003439">
    <property type="entry name" value="ABC_transporter-like_ATP-bd"/>
</dbReference>
<dbReference type="AlphaFoldDB" id="A0A7T3DD71"/>
<accession>A0A7T3DD71</accession>
<evidence type="ECO:0000256" key="2">
    <source>
        <dbReference type="ARBA" id="ARBA00022448"/>
    </source>
</evidence>
<keyword evidence="4" id="KW-0547">Nucleotide-binding</keyword>
<keyword evidence="3" id="KW-1003">Cell membrane</keyword>
<gene>
    <name evidence="7" type="ORF">I6G47_27690</name>
</gene>
<dbReference type="EMBL" id="CP065748">
    <property type="protein sequence ID" value="QPS80721.1"/>
    <property type="molecule type" value="Genomic_DNA"/>
</dbReference>
<dbReference type="InterPro" id="IPR015860">
    <property type="entry name" value="ABC_transpr_TagH-like"/>
</dbReference>
<dbReference type="InterPro" id="IPR027417">
    <property type="entry name" value="P-loop_NTPase"/>
</dbReference>
<organism evidence="7 8">
    <name type="scientific">Delftia lacustris</name>
    <dbReference type="NCBI Taxonomy" id="558537"/>
    <lineage>
        <taxon>Bacteria</taxon>
        <taxon>Pseudomonadati</taxon>
        <taxon>Pseudomonadota</taxon>
        <taxon>Betaproteobacteria</taxon>
        <taxon>Burkholderiales</taxon>
        <taxon>Comamonadaceae</taxon>
        <taxon>Delftia</taxon>
    </lineage>
</organism>
<dbReference type="PANTHER" id="PTHR46743">
    <property type="entry name" value="TEICHOIC ACIDS EXPORT ATP-BINDING PROTEIN TAGH"/>
    <property type="match status" value="1"/>
</dbReference>
<dbReference type="Gene3D" id="3.40.50.300">
    <property type="entry name" value="P-loop containing nucleotide triphosphate hydrolases"/>
    <property type="match status" value="1"/>
</dbReference>
<evidence type="ECO:0000259" key="6">
    <source>
        <dbReference type="PROSITE" id="PS50893"/>
    </source>
</evidence>